<dbReference type="EMBL" id="JBGMDY010000002">
    <property type="protein sequence ID" value="KAL2344269.1"/>
    <property type="molecule type" value="Genomic_DNA"/>
</dbReference>
<dbReference type="AlphaFoldDB" id="A0ABD1N861"/>
<dbReference type="Pfam" id="PF01657">
    <property type="entry name" value="Stress-antifung"/>
    <property type="match status" value="2"/>
</dbReference>
<keyword evidence="6" id="KW-1185">Reference proteome</keyword>
<evidence type="ECO:0000256" key="2">
    <source>
        <dbReference type="ARBA" id="ARBA00022737"/>
    </source>
</evidence>
<reference evidence="5 6" key="1">
    <citation type="submission" date="2024-08" db="EMBL/GenBank/DDBJ databases">
        <title>Insights into the chromosomal genome structure of Flemingia macrophylla.</title>
        <authorList>
            <person name="Ding Y."/>
            <person name="Zhao Y."/>
            <person name="Bi W."/>
            <person name="Wu M."/>
            <person name="Zhao G."/>
            <person name="Gong Y."/>
            <person name="Li W."/>
            <person name="Zhang P."/>
        </authorList>
    </citation>
    <scope>NUCLEOTIDE SEQUENCE [LARGE SCALE GENOMIC DNA]</scope>
    <source>
        <strain evidence="5">DYQJB</strain>
        <tissue evidence="5">Leaf</tissue>
    </source>
</reference>
<organism evidence="5 6">
    <name type="scientific">Flemingia macrophylla</name>
    <dbReference type="NCBI Taxonomy" id="520843"/>
    <lineage>
        <taxon>Eukaryota</taxon>
        <taxon>Viridiplantae</taxon>
        <taxon>Streptophyta</taxon>
        <taxon>Embryophyta</taxon>
        <taxon>Tracheophyta</taxon>
        <taxon>Spermatophyta</taxon>
        <taxon>Magnoliopsida</taxon>
        <taxon>eudicotyledons</taxon>
        <taxon>Gunneridae</taxon>
        <taxon>Pentapetalae</taxon>
        <taxon>rosids</taxon>
        <taxon>fabids</taxon>
        <taxon>Fabales</taxon>
        <taxon>Fabaceae</taxon>
        <taxon>Papilionoideae</taxon>
        <taxon>50 kb inversion clade</taxon>
        <taxon>NPAAA clade</taxon>
        <taxon>indigoferoid/millettioid clade</taxon>
        <taxon>Phaseoleae</taxon>
        <taxon>Flemingia</taxon>
    </lineage>
</organism>
<feature type="transmembrane region" description="Helical" evidence="3">
    <location>
        <begin position="290"/>
        <end position="310"/>
    </location>
</feature>
<dbReference type="InterPro" id="IPR002902">
    <property type="entry name" value="GNK2"/>
</dbReference>
<protein>
    <recommendedName>
        <fullName evidence="4">Gnk2-homologous domain-containing protein</fullName>
    </recommendedName>
</protein>
<dbReference type="FunFam" id="3.30.430.20:FF:000012">
    <property type="entry name" value="Cysteine-rich receptor-like protein kinase 25"/>
    <property type="match status" value="1"/>
</dbReference>
<keyword evidence="3" id="KW-0472">Membrane</keyword>
<proteinExistence type="predicted"/>
<accession>A0ABD1N861</accession>
<feature type="domain" description="Gnk2-homologous" evidence="4">
    <location>
        <begin position="40"/>
        <end position="141"/>
    </location>
</feature>
<sequence>MSEGGTIFYPSCFLRYGLVPFYRSNPTDAPQFVPESKFSQADYLHHNCSTHVPADSAFQMDLKTLLSHMSSNATIANKSYFKEVVDGSVYGLFMCRAGLPSRLCQQCVLNATSQIFSHCNSTREAIIWYTNCMIRYSYSHFFSDVDRSPNFQVLNASTAFTTTTIPSQDFFTFMLSDTLSRVAESAGGSIDKYANASSKLNDLQTLYAFGQCTQDLSSDGCKACLQDINEIIPWTSLGSVGGRVLYPSCNIRFELFQFYGDDQAAHSPRLGNPALPLLNRGKKEVQSRKMILIIVLTIVSVTILILLGYLTKRKGRKSDKTILRENFGEESVALEPLQFKLAVIEVATNNFSNENRIGKGGFEKSTRFSMTEVVKLV</sequence>
<keyword evidence="1" id="KW-0732">Signal</keyword>
<evidence type="ECO:0000313" key="6">
    <source>
        <dbReference type="Proteomes" id="UP001603857"/>
    </source>
</evidence>
<evidence type="ECO:0000256" key="1">
    <source>
        <dbReference type="ARBA" id="ARBA00022729"/>
    </source>
</evidence>
<dbReference type="InterPro" id="IPR038408">
    <property type="entry name" value="GNK2_sf"/>
</dbReference>
<keyword evidence="3" id="KW-0812">Transmembrane</keyword>
<feature type="domain" description="Gnk2-homologous" evidence="4">
    <location>
        <begin position="153"/>
        <end position="258"/>
    </location>
</feature>
<evidence type="ECO:0000313" key="5">
    <source>
        <dbReference type="EMBL" id="KAL2344269.1"/>
    </source>
</evidence>
<gene>
    <name evidence="5" type="ORF">Fmac_005554</name>
</gene>
<evidence type="ECO:0000256" key="3">
    <source>
        <dbReference type="SAM" id="Phobius"/>
    </source>
</evidence>
<dbReference type="CDD" id="cd23509">
    <property type="entry name" value="Gnk2-like"/>
    <property type="match status" value="2"/>
</dbReference>
<comment type="caution">
    <text evidence="5">The sequence shown here is derived from an EMBL/GenBank/DDBJ whole genome shotgun (WGS) entry which is preliminary data.</text>
</comment>
<dbReference type="PROSITE" id="PS51473">
    <property type="entry name" value="GNK2"/>
    <property type="match status" value="2"/>
</dbReference>
<dbReference type="PANTHER" id="PTHR32099">
    <property type="entry name" value="CYSTEINE-RICH REPEAT SECRETORY PROTEIN"/>
    <property type="match status" value="1"/>
</dbReference>
<dbReference type="Proteomes" id="UP001603857">
    <property type="component" value="Unassembled WGS sequence"/>
</dbReference>
<evidence type="ECO:0000259" key="4">
    <source>
        <dbReference type="PROSITE" id="PS51473"/>
    </source>
</evidence>
<dbReference type="PANTHER" id="PTHR32099:SF110">
    <property type="entry name" value="CYSTEINE-RICH RECEPTOR-KINASE-LIKE PROTEIN"/>
    <property type="match status" value="1"/>
</dbReference>
<keyword evidence="2" id="KW-0677">Repeat</keyword>
<dbReference type="Gene3D" id="3.30.430.20">
    <property type="entry name" value="Gnk2 domain, C-X8-C-X2-C motif"/>
    <property type="match status" value="2"/>
</dbReference>
<keyword evidence="3" id="KW-1133">Transmembrane helix</keyword>
<name>A0ABD1N861_9FABA</name>